<dbReference type="AlphaFoldDB" id="A0A3R7AFB0"/>
<protein>
    <submittedName>
        <fullName evidence="2">Uncharacterized protein</fullName>
    </submittedName>
</protein>
<feature type="compositionally biased region" description="Basic and acidic residues" evidence="1">
    <location>
        <begin position="27"/>
        <end position="46"/>
    </location>
</feature>
<dbReference type="VEuPathDB" id="FungiDB:H257_09199"/>
<evidence type="ECO:0000313" key="3">
    <source>
        <dbReference type="EMBL" id="RHZ15254.1"/>
    </source>
</evidence>
<feature type="region of interest" description="Disordered" evidence="1">
    <location>
        <begin position="24"/>
        <end position="122"/>
    </location>
</feature>
<dbReference type="EMBL" id="QUTH01004160">
    <property type="protein sequence ID" value="RHZ15254.1"/>
    <property type="molecule type" value="Genomic_DNA"/>
</dbReference>
<evidence type="ECO:0000313" key="4">
    <source>
        <dbReference type="Proteomes" id="UP000285430"/>
    </source>
</evidence>
<organism evidence="2 5">
    <name type="scientific">Aphanomyces astaci</name>
    <name type="common">Crayfish plague agent</name>
    <dbReference type="NCBI Taxonomy" id="112090"/>
    <lineage>
        <taxon>Eukaryota</taxon>
        <taxon>Sar</taxon>
        <taxon>Stramenopiles</taxon>
        <taxon>Oomycota</taxon>
        <taxon>Saprolegniomycetes</taxon>
        <taxon>Saprolegniales</taxon>
        <taxon>Verrucalvaceae</taxon>
        <taxon>Aphanomyces</taxon>
    </lineage>
</organism>
<comment type="caution">
    <text evidence="2">The sequence shown here is derived from an EMBL/GenBank/DDBJ whole genome shotgun (WGS) entry which is preliminary data.</text>
</comment>
<evidence type="ECO:0000313" key="2">
    <source>
        <dbReference type="EMBL" id="RHY93754.1"/>
    </source>
</evidence>
<evidence type="ECO:0000256" key="1">
    <source>
        <dbReference type="SAM" id="MobiDB-lite"/>
    </source>
</evidence>
<reference evidence="4 5" key="1">
    <citation type="submission" date="2018-08" db="EMBL/GenBank/DDBJ databases">
        <title>Aphanomyces genome sequencing and annotation.</title>
        <authorList>
            <person name="Minardi D."/>
            <person name="Oidtmann B."/>
            <person name="Van Der Giezen M."/>
            <person name="Studholme D.J."/>
        </authorList>
    </citation>
    <scope>NUCLEOTIDE SEQUENCE [LARGE SCALE GENOMIC DNA]</scope>
    <source>
        <strain evidence="3 4">Da</strain>
        <strain evidence="2 5">Sv</strain>
    </source>
</reference>
<accession>A0A3R7AFB0</accession>
<sequence>MRSQLDNAIVYSEEDVPLSQLRVAQNQRRDVDVKRDVKETKKDATKEVQQPATKLAGPPKRVLDDSDDEMPLLAMKKSKVKKESAHIDDDEKPIKKKVSSVSVKREAKSDSPVKLEKRTISTSSKQRKAKSIAYKQQEASESLYDTLKGRLVQELLCRWWYALDWPSHDTKREETPDLQPLDGFPGSFISVKGDDMGSIVDKRNASGKPTFITFFAMPSKEVQNLLVVAYANQMKVLAKHEGPDAPLLKDLGQALKSAQSINADKAERESIKALKEYVELAARLKELRE</sequence>
<feature type="compositionally biased region" description="Basic and acidic residues" evidence="1">
    <location>
        <begin position="103"/>
        <end position="119"/>
    </location>
</feature>
<evidence type="ECO:0000313" key="5">
    <source>
        <dbReference type="Proteomes" id="UP000285712"/>
    </source>
</evidence>
<dbReference type="EMBL" id="QUTG01002991">
    <property type="protein sequence ID" value="RHY93754.1"/>
    <property type="molecule type" value="Genomic_DNA"/>
</dbReference>
<dbReference type="Proteomes" id="UP000285712">
    <property type="component" value="Unassembled WGS sequence"/>
</dbReference>
<dbReference type="Proteomes" id="UP000285430">
    <property type="component" value="Unassembled WGS sequence"/>
</dbReference>
<feature type="compositionally biased region" description="Basic and acidic residues" evidence="1">
    <location>
        <begin position="81"/>
        <end position="93"/>
    </location>
</feature>
<proteinExistence type="predicted"/>
<gene>
    <name evidence="2" type="ORF">DYB35_001393</name>
    <name evidence="3" type="ORF">DYB37_008923</name>
</gene>
<name>A0A3R7AFB0_APHAT</name>